<sequence>MLILTAIIVIVLPLVLYAVIKWKYTYWKRKGLNYIEPEIPYGNSRLLFKRQIPIGDLFENFYKHFKVRGQKHGGVYLAHMPTYIPIDIQIVKNILQKDFSSFINRGIFNDDELDPLGAHLFNLEGEKWKKLRVKLTPTFTSGKMKMMFSTMVACTEGLKDILQDHAKFQSTVDIKDVLGRFTTDIIGSVAFGIDCNSLKNPDSDFRKYGKKIFELPNRGYKRLLEIFVSRKNLSKLGIKQKNTPQDLEDFFMNVVKSTVNYRETNNIYRKDILHLLLQLKNRGEVTDDENIFVDNENKKKENFLTINEIVAQCFVFFLAGFETSATTMTFALLELALNEDIQEKLREEIVTVLKKHNDEVTYDAVMEMHYLDKVIHETLRKHPAVPITPRKCNKDCKIPGTDFTIEAGTFIIISIQGIHHDPEYYPEPDKFDPERFSEENKAKRPPMTFLAFGDGPRICIGSRFGLLQTKVGLVAALKDFKVTVNEKTKLPIVHAPGASITAVKGDVWLNVSRR</sequence>
<feature type="non-terminal residue" evidence="15">
    <location>
        <position position="514"/>
    </location>
</feature>
<keyword evidence="8" id="KW-0492">Microsome</keyword>
<comment type="similarity">
    <text evidence="4 14">Belongs to the cytochrome P450 family.</text>
</comment>
<dbReference type="GO" id="GO:0016705">
    <property type="term" value="F:oxidoreductase activity, acting on paired donors, with incorporation or reduction of molecular oxygen"/>
    <property type="evidence" value="ECO:0007669"/>
    <property type="project" value="InterPro"/>
</dbReference>
<evidence type="ECO:0000256" key="8">
    <source>
        <dbReference type="ARBA" id="ARBA00022848"/>
    </source>
</evidence>
<evidence type="ECO:0000256" key="2">
    <source>
        <dbReference type="ARBA" id="ARBA00004174"/>
    </source>
</evidence>
<evidence type="ECO:0000313" key="16">
    <source>
        <dbReference type="Proteomes" id="UP001153636"/>
    </source>
</evidence>
<dbReference type="PANTHER" id="PTHR24292:SF100">
    <property type="entry name" value="CYTOCHROME P450 6A16, ISOFORM B-RELATED"/>
    <property type="match status" value="1"/>
</dbReference>
<organism evidence="15 16">
    <name type="scientific">Psylliodes chrysocephalus</name>
    <dbReference type="NCBI Taxonomy" id="3402493"/>
    <lineage>
        <taxon>Eukaryota</taxon>
        <taxon>Metazoa</taxon>
        <taxon>Ecdysozoa</taxon>
        <taxon>Arthropoda</taxon>
        <taxon>Hexapoda</taxon>
        <taxon>Insecta</taxon>
        <taxon>Pterygota</taxon>
        <taxon>Neoptera</taxon>
        <taxon>Endopterygota</taxon>
        <taxon>Coleoptera</taxon>
        <taxon>Polyphaga</taxon>
        <taxon>Cucujiformia</taxon>
        <taxon>Chrysomeloidea</taxon>
        <taxon>Chrysomelidae</taxon>
        <taxon>Galerucinae</taxon>
        <taxon>Alticini</taxon>
        <taxon>Psylliodes</taxon>
    </lineage>
</organism>
<evidence type="ECO:0000256" key="3">
    <source>
        <dbReference type="ARBA" id="ARBA00004406"/>
    </source>
</evidence>
<dbReference type="Proteomes" id="UP001153636">
    <property type="component" value="Chromosome 16"/>
</dbReference>
<dbReference type="FunFam" id="1.10.630.10:FF:000042">
    <property type="entry name" value="Cytochrome P450"/>
    <property type="match status" value="1"/>
</dbReference>
<dbReference type="PROSITE" id="PS00086">
    <property type="entry name" value="CYTOCHROME_P450"/>
    <property type="match status" value="1"/>
</dbReference>
<keyword evidence="7" id="KW-0256">Endoplasmic reticulum</keyword>
<evidence type="ECO:0000256" key="1">
    <source>
        <dbReference type="ARBA" id="ARBA00001971"/>
    </source>
</evidence>
<evidence type="ECO:0000256" key="4">
    <source>
        <dbReference type="ARBA" id="ARBA00010617"/>
    </source>
</evidence>
<evidence type="ECO:0000256" key="9">
    <source>
        <dbReference type="ARBA" id="ARBA00023002"/>
    </source>
</evidence>
<dbReference type="GO" id="GO:0005789">
    <property type="term" value="C:endoplasmic reticulum membrane"/>
    <property type="evidence" value="ECO:0007669"/>
    <property type="project" value="UniProtKB-SubCell"/>
</dbReference>
<dbReference type="PANTHER" id="PTHR24292">
    <property type="entry name" value="CYTOCHROME P450"/>
    <property type="match status" value="1"/>
</dbReference>
<feature type="binding site" description="axial binding residue" evidence="13">
    <location>
        <position position="459"/>
    </location>
    <ligand>
        <name>heme</name>
        <dbReference type="ChEBI" id="CHEBI:30413"/>
    </ligand>
    <ligandPart>
        <name>Fe</name>
        <dbReference type="ChEBI" id="CHEBI:18248"/>
    </ligandPart>
</feature>
<dbReference type="InterPro" id="IPR050476">
    <property type="entry name" value="Insect_CytP450_Detox"/>
</dbReference>
<keyword evidence="6 13" id="KW-0479">Metal-binding</keyword>
<dbReference type="InterPro" id="IPR017972">
    <property type="entry name" value="Cyt_P450_CS"/>
</dbReference>
<evidence type="ECO:0000313" key="15">
    <source>
        <dbReference type="EMBL" id="CAH1104084.1"/>
    </source>
</evidence>
<dbReference type="GO" id="GO:0005506">
    <property type="term" value="F:iron ion binding"/>
    <property type="evidence" value="ECO:0007669"/>
    <property type="project" value="InterPro"/>
</dbReference>
<comment type="cofactor">
    <cofactor evidence="1 13">
        <name>heme</name>
        <dbReference type="ChEBI" id="CHEBI:30413"/>
    </cofactor>
</comment>
<evidence type="ECO:0000256" key="5">
    <source>
        <dbReference type="ARBA" id="ARBA00022617"/>
    </source>
</evidence>
<evidence type="ECO:0000256" key="11">
    <source>
        <dbReference type="ARBA" id="ARBA00023033"/>
    </source>
</evidence>
<keyword evidence="5 13" id="KW-0349">Heme</keyword>
<keyword evidence="12" id="KW-0472">Membrane</keyword>
<keyword evidence="9 14" id="KW-0560">Oxidoreductase</keyword>
<dbReference type="AlphaFoldDB" id="A0A9P0CKY4"/>
<dbReference type="PRINTS" id="PR00463">
    <property type="entry name" value="EP450I"/>
</dbReference>
<accession>A0A9P0CKY4</accession>
<evidence type="ECO:0000256" key="12">
    <source>
        <dbReference type="ARBA" id="ARBA00023136"/>
    </source>
</evidence>
<protein>
    <recommendedName>
        <fullName evidence="17">Cytochrome P450</fullName>
    </recommendedName>
</protein>
<reference evidence="15" key="1">
    <citation type="submission" date="2022-01" db="EMBL/GenBank/DDBJ databases">
        <authorList>
            <person name="King R."/>
        </authorList>
    </citation>
    <scope>NUCLEOTIDE SEQUENCE</scope>
</reference>
<dbReference type="OrthoDB" id="2789670at2759"/>
<evidence type="ECO:0000256" key="10">
    <source>
        <dbReference type="ARBA" id="ARBA00023004"/>
    </source>
</evidence>
<dbReference type="Pfam" id="PF00067">
    <property type="entry name" value="p450"/>
    <property type="match status" value="1"/>
</dbReference>
<evidence type="ECO:0000256" key="14">
    <source>
        <dbReference type="RuleBase" id="RU000461"/>
    </source>
</evidence>
<evidence type="ECO:0008006" key="17">
    <source>
        <dbReference type="Google" id="ProtNLM"/>
    </source>
</evidence>
<evidence type="ECO:0000256" key="6">
    <source>
        <dbReference type="ARBA" id="ARBA00022723"/>
    </source>
</evidence>
<comment type="subcellular location">
    <subcellularLocation>
        <location evidence="3">Endoplasmic reticulum membrane</location>
        <topology evidence="3">Peripheral membrane protein</topology>
    </subcellularLocation>
    <subcellularLocation>
        <location evidence="2">Microsome membrane</location>
        <topology evidence="2">Peripheral membrane protein</topology>
    </subcellularLocation>
</comment>
<keyword evidence="10 13" id="KW-0408">Iron</keyword>
<dbReference type="GO" id="GO:0020037">
    <property type="term" value="F:heme binding"/>
    <property type="evidence" value="ECO:0007669"/>
    <property type="project" value="InterPro"/>
</dbReference>
<evidence type="ECO:0000256" key="13">
    <source>
        <dbReference type="PIRSR" id="PIRSR602401-1"/>
    </source>
</evidence>
<proteinExistence type="inferred from homology"/>
<dbReference type="CDD" id="cd11056">
    <property type="entry name" value="CYP6-like"/>
    <property type="match status" value="1"/>
</dbReference>
<dbReference type="Gene3D" id="1.10.630.10">
    <property type="entry name" value="Cytochrome P450"/>
    <property type="match status" value="1"/>
</dbReference>
<dbReference type="InterPro" id="IPR002401">
    <property type="entry name" value="Cyt_P450_E_grp-I"/>
</dbReference>
<dbReference type="EMBL" id="OV651828">
    <property type="protein sequence ID" value="CAH1104084.1"/>
    <property type="molecule type" value="Genomic_DNA"/>
</dbReference>
<dbReference type="PRINTS" id="PR00385">
    <property type="entry name" value="P450"/>
</dbReference>
<keyword evidence="16" id="KW-1185">Reference proteome</keyword>
<evidence type="ECO:0000256" key="7">
    <source>
        <dbReference type="ARBA" id="ARBA00022824"/>
    </source>
</evidence>
<keyword evidence="11 14" id="KW-0503">Monooxygenase</keyword>
<dbReference type="SUPFAM" id="SSF48264">
    <property type="entry name" value="Cytochrome P450"/>
    <property type="match status" value="1"/>
</dbReference>
<dbReference type="InterPro" id="IPR001128">
    <property type="entry name" value="Cyt_P450"/>
</dbReference>
<dbReference type="GO" id="GO:0004497">
    <property type="term" value="F:monooxygenase activity"/>
    <property type="evidence" value="ECO:0007669"/>
    <property type="project" value="UniProtKB-KW"/>
</dbReference>
<dbReference type="InterPro" id="IPR036396">
    <property type="entry name" value="Cyt_P450_sf"/>
</dbReference>
<gene>
    <name evidence="15" type="ORF">PSYICH_LOCUS5202</name>
</gene>
<name>A0A9P0CKY4_9CUCU</name>